<protein>
    <recommendedName>
        <fullName evidence="4">Quinol:cytochrome c oxidoreductase membrane protein</fullName>
    </recommendedName>
</protein>
<evidence type="ECO:0008006" key="4">
    <source>
        <dbReference type="Google" id="ProtNLM"/>
    </source>
</evidence>
<keyword evidence="1" id="KW-1133">Transmembrane helix</keyword>
<keyword evidence="1" id="KW-0812">Transmembrane</keyword>
<dbReference type="InParanoid" id="A0A146G5X7"/>
<organism evidence="2 3">
    <name type="scientific">Terrimicrobium sacchariphilum</name>
    <dbReference type="NCBI Taxonomy" id="690879"/>
    <lineage>
        <taxon>Bacteria</taxon>
        <taxon>Pseudomonadati</taxon>
        <taxon>Verrucomicrobiota</taxon>
        <taxon>Terrimicrobiia</taxon>
        <taxon>Terrimicrobiales</taxon>
        <taxon>Terrimicrobiaceae</taxon>
        <taxon>Terrimicrobium</taxon>
    </lineage>
</organism>
<dbReference type="AlphaFoldDB" id="A0A146G5X7"/>
<dbReference type="EMBL" id="BDCO01000002">
    <property type="protein sequence ID" value="GAT32941.1"/>
    <property type="molecule type" value="Genomic_DNA"/>
</dbReference>
<feature type="transmembrane region" description="Helical" evidence="1">
    <location>
        <begin position="61"/>
        <end position="82"/>
    </location>
</feature>
<gene>
    <name evidence="2" type="ORF">TSACC_21344</name>
</gene>
<evidence type="ECO:0000256" key="1">
    <source>
        <dbReference type="SAM" id="Phobius"/>
    </source>
</evidence>
<dbReference type="Proteomes" id="UP000076023">
    <property type="component" value="Unassembled WGS sequence"/>
</dbReference>
<name>A0A146G5X7_TERSA</name>
<sequence length="186" mass="20237">MDTAGNTASPMYGVGAEFASAADLLRVAKEIRAAGYESFDVFSPFPIHGMDKAVQFRRSPLGRIVFIGGLTGFLTAMALQYIPSAVIYPLILHGKPFGFFAIPAYFPILFETTVLFSAFTAFIGLLMIIGLPRFNHPLFNWERFKGVSADGFFAVIESRDPKFAPAEAAEFLASLGGSNVTIIHED</sequence>
<keyword evidence="1" id="KW-0472">Membrane</keyword>
<dbReference type="InterPro" id="IPR021776">
    <property type="entry name" value="ActD"/>
</dbReference>
<keyword evidence="3" id="KW-1185">Reference proteome</keyword>
<proteinExistence type="predicted"/>
<evidence type="ECO:0000313" key="2">
    <source>
        <dbReference type="EMBL" id="GAT32941.1"/>
    </source>
</evidence>
<comment type="caution">
    <text evidence="2">The sequence shown here is derived from an EMBL/GenBank/DDBJ whole genome shotgun (WGS) entry which is preliminary data.</text>
</comment>
<dbReference type="PANTHER" id="PTHR40394">
    <property type="entry name" value="LIPOPROTEIN-RELATED"/>
    <property type="match status" value="1"/>
</dbReference>
<dbReference type="STRING" id="690879.TSACC_21344"/>
<accession>A0A146G5X7</accession>
<evidence type="ECO:0000313" key="3">
    <source>
        <dbReference type="Proteomes" id="UP000076023"/>
    </source>
</evidence>
<dbReference type="RefSeq" id="WP_202815924.1">
    <property type="nucleotide sequence ID" value="NZ_BDCO01000002.1"/>
</dbReference>
<dbReference type="PANTHER" id="PTHR40394:SF2">
    <property type="entry name" value="QUINOL:CYTOCHROME C OXIDOREDUCTASE MEMBRANE PROTEIN"/>
    <property type="match status" value="1"/>
</dbReference>
<dbReference type="Pfam" id="PF11821">
    <property type="entry name" value="ActD"/>
    <property type="match status" value="1"/>
</dbReference>
<feature type="transmembrane region" description="Helical" evidence="1">
    <location>
        <begin position="102"/>
        <end position="129"/>
    </location>
</feature>
<reference evidence="3" key="1">
    <citation type="journal article" date="2017" name="Genome Announc.">
        <title>Draft Genome Sequence of Terrimicrobium sacchariphilum NM-5T, a Facultative Anaerobic Soil Bacterium of the Class Spartobacteria.</title>
        <authorList>
            <person name="Qiu Y.L."/>
            <person name="Tourlousse D.M."/>
            <person name="Matsuura N."/>
            <person name="Ohashi A."/>
            <person name="Sekiguchi Y."/>
        </authorList>
    </citation>
    <scope>NUCLEOTIDE SEQUENCE [LARGE SCALE GENOMIC DNA]</scope>
    <source>
        <strain evidence="3">NM-5</strain>
    </source>
</reference>